<dbReference type="GO" id="GO:0009254">
    <property type="term" value="P:peptidoglycan turnover"/>
    <property type="evidence" value="ECO:0007669"/>
    <property type="project" value="TreeGrafter"/>
</dbReference>
<evidence type="ECO:0000313" key="7">
    <source>
        <dbReference type="EMBL" id="MPL76717.1"/>
    </source>
</evidence>
<sequence length="376" mass="40608">MLMLWCILLTGCGYGGTVKAVNSNPDLSTEDKVKKLVTKMTLEEKVGQMMVVGIPGKVADKDALDLIRKYHVAGMIYFSRNLDSPQQVSALTLALQSQAEEEPCPIPLFICVTQEGGQVAGMREHLTVAPSQASIGIMGNPAQAKDWAIQMANSVKKMGVNVNLAPVADLGSRAGRSYGTEAEQVVPFVAAAVDGYAQSGVISVIKHFPGVGRAMGDFSYDVAQVSVSKTELEQEDMVPFKYIVDNKPNRQFMIMVSNLIYPCYENVPTSVSKVLLTDLLRGKWKYKGIIITDDMSRGGLVNLYATSEMGVLAVNAGADLLLLGGEDPTDTIAIYQSIVAAVKNGIIPMERIDESVNRILMTKVENKLLNIDKVAG</sequence>
<evidence type="ECO:0000259" key="6">
    <source>
        <dbReference type="Pfam" id="PF00933"/>
    </source>
</evidence>
<accession>A0A644UCR0</accession>
<dbReference type="Gene3D" id="3.20.20.300">
    <property type="entry name" value="Glycoside hydrolase, family 3, N-terminal domain"/>
    <property type="match status" value="1"/>
</dbReference>
<dbReference type="GO" id="GO:0005975">
    <property type="term" value="P:carbohydrate metabolic process"/>
    <property type="evidence" value="ECO:0007669"/>
    <property type="project" value="InterPro"/>
</dbReference>
<dbReference type="PROSITE" id="PS00775">
    <property type="entry name" value="GLYCOSYL_HYDROL_F3"/>
    <property type="match status" value="1"/>
</dbReference>
<dbReference type="SUPFAM" id="SSF51445">
    <property type="entry name" value="(Trans)glycosidases"/>
    <property type="match status" value="1"/>
</dbReference>
<dbReference type="Pfam" id="PF00933">
    <property type="entry name" value="Glyco_hydro_3"/>
    <property type="match status" value="1"/>
</dbReference>
<dbReference type="GO" id="GO:0004563">
    <property type="term" value="F:beta-N-acetylhexosaminidase activity"/>
    <property type="evidence" value="ECO:0007669"/>
    <property type="project" value="UniProtKB-EC"/>
</dbReference>
<comment type="catalytic activity">
    <reaction evidence="1">
        <text>Hydrolysis of terminal non-reducing N-acetyl-D-hexosamine residues in N-acetyl-beta-D-hexosaminides.</text>
        <dbReference type="EC" id="3.2.1.52"/>
    </reaction>
</comment>
<dbReference type="InterPro" id="IPR001764">
    <property type="entry name" value="Glyco_hydro_3_N"/>
</dbReference>
<dbReference type="EC" id="3.2.1.52" evidence="3"/>
<keyword evidence="5 7" id="KW-0326">Glycosidase</keyword>
<gene>
    <name evidence="7" type="primary">nagZ_6</name>
    <name evidence="7" type="ORF">SDC9_22563</name>
</gene>
<comment type="similarity">
    <text evidence="2">Belongs to the glycosyl hydrolase 3 family.</text>
</comment>
<evidence type="ECO:0000256" key="2">
    <source>
        <dbReference type="ARBA" id="ARBA00005336"/>
    </source>
</evidence>
<reference evidence="7" key="1">
    <citation type="submission" date="2019-08" db="EMBL/GenBank/DDBJ databases">
        <authorList>
            <person name="Kucharzyk K."/>
            <person name="Murdoch R.W."/>
            <person name="Higgins S."/>
            <person name="Loffler F."/>
        </authorList>
    </citation>
    <scope>NUCLEOTIDE SEQUENCE</scope>
</reference>
<dbReference type="PANTHER" id="PTHR30480">
    <property type="entry name" value="BETA-HEXOSAMINIDASE-RELATED"/>
    <property type="match status" value="1"/>
</dbReference>
<evidence type="ECO:0000256" key="1">
    <source>
        <dbReference type="ARBA" id="ARBA00001231"/>
    </source>
</evidence>
<dbReference type="EMBL" id="VSSQ01000099">
    <property type="protein sequence ID" value="MPL76717.1"/>
    <property type="molecule type" value="Genomic_DNA"/>
</dbReference>
<evidence type="ECO:0000256" key="5">
    <source>
        <dbReference type="ARBA" id="ARBA00023295"/>
    </source>
</evidence>
<dbReference type="InterPro" id="IPR017853">
    <property type="entry name" value="GH"/>
</dbReference>
<evidence type="ECO:0000256" key="3">
    <source>
        <dbReference type="ARBA" id="ARBA00012663"/>
    </source>
</evidence>
<feature type="domain" description="Glycoside hydrolase family 3 N-terminal" evidence="6">
    <location>
        <begin position="41"/>
        <end position="360"/>
    </location>
</feature>
<dbReference type="PANTHER" id="PTHR30480:SF13">
    <property type="entry name" value="BETA-HEXOSAMINIDASE"/>
    <property type="match status" value="1"/>
</dbReference>
<name>A0A644UCR0_9ZZZZ</name>
<dbReference type="InterPro" id="IPR050226">
    <property type="entry name" value="NagZ_Beta-hexosaminidase"/>
</dbReference>
<evidence type="ECO:0000256" key="4">
    <source>
        <dbReference type="ARBA" id="ARBA00022801"/>
    </source>
</evidence>
<organism evidence="7">
    <name type="scientific">bioreactor metagenome</name>
    <dbReference type="NCBI Taxonomy" id="1076179"/>
    <lineage>
        <taxon>unclassified sequences</taxon>
        <taxon>metagenomes</taxon>
        <taxon>ecological metagenomes</taxon>
    </lineage>
</organism>
<dbReference type="InterPro" id="IPR019800">
    <property type="entry name" value="Glyco_hydro_3_AS"/>
</dbReference>
<keyword evidence="4 7" id="KW-0378">Hydrolase</keyword>
<protein>
    <recommendedName>
        <fullName evidence="3">beta-N-acetylhexosaminidase</fullName>
        <ecNumber evidence="3">3.2.1.52</ecNumber>
    </recommendedName>
</protein>
<comment type="caution">
    <text evidence="7">The sequence shown here is derived from an EMBL/GenBank/DDBJ whole genome shotgun (WGS) entry which is preliminary data.</text>
</comment>
<dbReference type="InterPro" id="IPR036962">
    <property type="entry name" value="Glyco_hydro_3_N_sf"/>
</dbReference>
<dbReference type="AlphaFoldDB" id="A0A644UCR0"/>
<proteinExistence type="inferred from homology"/>